<dbReference type="PANTHER" id="PTHR12558:SF9">
    <property type="entry name" value="CELL DIVISION CYCLE PROTEIN 16 HOMOLOG"/>
    <property type="match status" value="1"/>
</dbReference>
<dbReference type="SMART" id="SM00028">
    <property type="entry name" value="TPR"/>
    <property type="match status" value="6"/>
</dbReference>
<gene>
    <name evidence="9" type="ORF">GFSPODELE1_LOCUS10840</name>
</gene>
<dbReference type="EMBL" id="OZ037952">
    <property type="protein sequence ID" value="CAL1716619.1"/>
    <property type="molecule type" value="Genomic_DNA"/>
</dbReference>
<feature type="compositionally biased region" description="Basic and acidic residues" evidence="8">
    <location>
        <begin position="191"/>
        <end position="204"/>
    </location>
</feature>
<evidence type="ECO:0000313" key="9">
    <source>
        <dbReference type="EMBL" id="CAL1716619.1"/>
    </source>
</evidence>
<evidence type="ECO:0000256" key="6">
    <source>
        <dbReference type="ARBA" id="ARBA00023306"/>
    </source>
</evidence>
<feature type="region of interest" description="Disordered" evidence="8">
    <location>
        <begin position="1"/>
        <end position="100"/>
    </location>
</feature>
<feature type="compositionally biased region" description="Polar residues" evidence="8">
    <location>
        <begin position="21"/>
        <end position="49"/>
    </location>
</feature>
<keyword evidence="5 7" id="KW-0802">TPR repeat</keyword>
<dbReference type="Proteomes" id="UP001497453">
    <property type="component" value="Chromosome 9"/>
</dbReference>
<feature type="repeat" description="TPR" evidence="7">
    <location>
        <begin position="609"/>
        <end position="642"/>
    </location>
</feature>
<dbReference type="PROSITE" id="PS50293">
    <property type="entry name" value="TPR_REGION"/>
    <property type="match status" value="1"/>
</dbReference>
<dbReference type="PROSITE" id="PS50005">
    <property type="entry name" value="TPR"/>
    <property type="match status" value="3"/>
</dbReference>
<sequence length="735" mass="82207">MAFVPPTIPGPTPSSSRTRHSLNTSFSFGPQSLVNSYTEGNSSVASSRKSFALDPNRSILPVSPLRSSPRVPRRPKPSLTGRHPLANDTTDVFQDSEDEEEDVGGYEWSMVDRMRLWRHDALMQHLYETAAFWGDKIVNWTNDPNDAFWLAQTFFLTHQYSRAERLLTRPFPTTAPRKPPGGPVLNGFSDSKGKGKEVAHDPSSKIHPTSFPPRLPAGGAGEMIDVAVEFHEGVSRLVDMSVACRYLAAQCQMRQGKWRDATEMLGEANPFRGTSKSGPAVPNVDGGIKIEASMCHLRGLLMMKLNKTVQAKECFMEALSLDVKCYESFQQLIDTEMFTPEEEWEFVQSLAYREQTPEDADFVRLMYTSRLRKYKHAEEHAIARRRLVEEYGLSDNPDVLFSFAEALYISFRWADCFAITTRILGLQAVHAPTMPLHIACLHHLSHLHSKLFILAHELVDKEPESHISWYAVGVWYMSVGKYPEARTYFSKATIMDPRFSPAWIAFAHSFALEGEHDHAVTAYSTCARMFNGSHLPLMFIGMEHLILSNLNLADEALNAAHTMCDGDPLLSNERGVMAFNRGQYEEAATLFQDAIKLAQVTQTSEIEWAPSYVNLGTCYRKLGRYEEAKTAYQRVLSLDPRNTSALSFLGIVYHMTGDIDAAIVKYHEALSVDPINPHVLELLNMALDSSRAGSSLRKKTMPGGEVEWAKRMRDKQAKGLLPAAGAGSGDVEMAS</sequence>
<dbReference type="Gene3D" id="1.25.40.10">
    <property type="entry name" value="Tetratricopeptide repeat domain"/>
    <property type="match status" value="2"/>
</dbReference>
<evidence type="ECO:0000256" key="8">
    <source>
        <dbReference type="SAM" id="MobiDB-lite"/>
    </source>
</evidence>
<feature type="repeat" description="TPR" evidence="7">
    <location>
        <begin position="643"/>
        <end position="676"/>
    </location>
</feature>
<keyword evidence="4" id="KW-0833">Ubl conjugation pathway</keyword>
<evidence type="ECO:0000313" key="10">
    <source>
        <dbReference type="Proteomes" id="UP001497453"/>
    </source>
</evidence>
<dbReference type="InterPro" id="IPR019734">
    <property type="entry name" value="TPR_rpt"/>
</dbReference>
<organism evidence="9 10">
    <name type="scientific">Somion occarium</name>
    <dbReference type="NCBI Taxonomy" id="3059160"/>
    <lineage>
        <taxon>Eukaryota</taxon>
        <taxon>Fungi</taxon>
        <taxon>Dikarya</taxon>
        <taxon>Basidiomycota</taxon>
        <taxon>Agaricomycotina</taxon>
        <taxon>Agaricomycetes</taxon>
        <taxon>Polyporales</taxon>
        <taxon>Cerrenaceae</taxon>
        <taxon>Somion</taxon>
    </lineage>
</organism>
<keyword evidence="1" id="KW-0132">Cell division</keyword>
<dbReference type="Pfam" id="PF13181">
    <property type="entry name" value="TPR_8"/>
    <property type="match status" value="1"/>
</dbReference>
<evidence type="ECO:0000256" key="7">
    <source>
        <dbReference type="PROSITE-ProRule" id="PRU00339"/>
    </source>
</evidence>
<keyword evidence="2" id="KW-0677">Repeat</keyword>
<evidence type="ECO:0008006" key="11">
    <source>
        <dbReference type="Google" id="ProtNLM"/>
    </source>
</evidence>
<proteinExistence type="predicted"/>
<evidence type="ECO:0000256" key="2">
    <source>
        <dbReference type="ARBA" id="ARBA00022737"/>
    </source>
</evidence>
<evidence type="ECO:0000256" key="1">
    <source>
        <dbReference type="ARBA" id="ARBA00022618"/>
    </source>
</evidence>
<accession>A0ABP1ECN8</accession>
<feature type="repeat" description="TPR" evidence="7">
    <location>
        <begin position="466"/>
        <end position="499"/>
    </location>
</feature>
<keyword evidence="10" id="KW-1185">Reference proteome</keyword>
<feature type="compositionally biased region" description="Pro residues" evidence="8">
    <location>
        <begin position="1"/>
        <end position="12"/>
    </location>
</feature>
<dbReference type="PANTHER" id="PTHR12558">
    <property type="entry name" value="CELL DIVISION CYCLE 16,23,27"/>
    <property type="match status" value="1"/>
</dbReference>
<dbReference type="SUPFAM" id="SSF48452">
    <property type="entry name" value="TPR-like"/>
    <property type="match status" value="2"/>
</dbReference>
<dbReference type="Pfam" id="PF00515">
    <property type="entry name" value="TPR_1"/>
    <property type="match status" value="1"/>
</dbReference>
<evidence type="ECO:0000256" key="4">
    <source>
        <dbReference type="ARBA" id="ARBA00022786"/>
    </source>
</evidence>
<name>A0ABP1ECN8_9APHY</name>
<dbReference type="Pfam" id="PF12895">
    <property type="entry name" value="ANAPC3"/>
    <property type="match status" value="1"/>
</dbReference>
<keyword evidence="3" id="KW-0498">Mitosis</keyword>
<keyword evidence="6" id="KW-0131">Cell cycle</keyword>
<feature type="region of interest" description="Disordered" evidence="8">
    <location>
        <begin position="170"/>
        <end position="212"/>
    </location>
</feature>
<feature type="compositionally biased region" description="Low complexity" evidence="8">
    <location>
        <begin position="57"/>
        <end position="70"/>
    </location>
</feature>
<reference evidence="10" key="1">
    <citation type="submission" date="2024-04" db="EMBL/GenBank/DDBJ databases">
        <authorList>
            <person name="Shaw F."/>
            <person name="Minotto A."/>
        </authorList>
    </citation>
    <scope>NUCLEOTIDE SEQUENCE [LARGE SCALE GENOMIC DNA]</scope>
</reference>
<evidence type="ECO:0000256" key="3">
    <source>
        <dbReference type="ARBA" id="ARBA00022776"/>
    </source>
</evidence>
<evidence type="ECO:0000256" key="5">
    <source>
        <dbReference type="ARBA" id="ARBA00022803"/>
    </source>
</evidence>
<dbReference type="InterPro" id="IPR011990">
    <property type="entry name" value="TPR-like_helical_dom_sf"/>
</dbReference>
<protein>
    <recommendedName>
        <fullName evidence="11">TPR-like protein</fullName>
    </recommendedName>
</protein>